<dbReference type="AlphaFoldDB" id="A0AAE0GYL1"/>
<feature type="region of interest" description="Disordered" evidence="1">
    <location>
        <begin position="362"/>
        <end position="394"/>
    </location>
</feature>
<feature type="compositionally biased region" description="Polar residues" evidence="1">
    <location>
        <begin position="380"/>
        <end position="394"/>
    </location>
</feature>
<protein>
    <submittedName>
        <fullName evidence="3">Uncharacterized protein</fullName>
    </submittedName>
</protein>
<organism evidence="3 4">
    <name type="scientific">Cymbomonas tetramitiformis</name>
    <dbReference type="NCBI Taxonomy" id="36881"/>
    <lineage>
        <taxon>Eukaryota</taxon>
        <taxon>Viridiplantae</taxon>
        <taxon>Chlorophyta</taxon>
        <taxon>Pyramimonadophyceae</taxon>
        <taxon>Pyramimonadales</taxon>
        <taxon>Pyramimonadaceae</taxon>
        <taxon>Cymbomonas</taxon>
    </lineage>
</organism>
<evidence type="ECO:0000313" key="3">
    <source>
        <dbReference type="EMBL" id="KAK3286709.1"/>
    </source>
</evidence>
<evidence type="ECO:0000256" key="1">
    <source>
        <dbReference type="SAM" id="MobiDB-lite"/>
    </source>
</evidence>
<feature type="signal peptide" evidence="2">
    <location>
        <begin position="1"/>
        <end position="22"/>
    </location>
</feature>
<evidence type="ECO:0000256" key="2">
    <source>
        <dbReference type="SAM" id="SignalP"/>
    </source>
</evidence>
<sequence>MTSFRVWTLNCVALSLVTIVRAISLEWTTTNNYVYSTNVTARIDGKHISFHDDLGREEVINQGDSAELIGREDNWTESGTVRKLKFGFETAETTGSDDHVSQWYMSSTSMSNGEGTAYLTTELNDTSVGAAEDTLFACEVMTFTYTNVGIDDVDDSDHAESSYGNSTGANHTEAEGKASSNHTDADETTSSNQDSDLAESSDGNSTRSNNTEAEGEASSNHNNTNQTVSSTGSAATSTLENGTLTLYDVVIGAYLSENYDTGSLSTYNPCSSSGKTCMATNGMISCVEAVPDSDSDSDHSSPPPSGGKVTAHSPPPPPPEEDSDDNSAAFSHGMIVAVSLCSFVGAVSLGMIYMNWESERASKPQGQKESTPLVPYGQPKSVTVQMHSNPTNTI</sequence>
<keyword evidence="2" id="KW-0732">Signal</keyword>
<name>A0AAE0GYL1_9CHLO</name>
<dbReference type="EMBL" id="LGRX02001177">
    <property type="protein sequence ID" value="KAK3286709.1"/>
    <property type="molecule type" value="Genomic_DNA"/>
</dbReference>
<feature type="compositionally biased region" description="Polar residues" evidence="1">
    <location>
        <begin position="201"/>
        <end position="226"/>
    </location>
</feature>
<keyword evidence="4" id="KW-1185">Reference proteome</keyword>
<feature type="region of interest" description="Disordered" evidence="1">
    <location>
        <begin position="288"/>
        <end position="327"/>
    </location>
</feature>
<reference evidence="3 4" key="1">
    <citation type="journal article" date="2015" name="Genome Biol. Evol.">
        <title>Comparative Genomics of a Bacterivorous Green Alga Reveals Evolutionary Causalities and Consequences of Phago-Mixotrophic Mode of Nutrition.</title>
        <authorList>
            <person name="Burns J.A."/>
            <person name="Paasch A."/>
            <person name="Narechania A."/>
            <person name="Kim E."/>
        </authorList>
    </citation>
    <scope>NUCLEOTIDE SEQUENCE [LARGE SCALE GENOMIC DNA]</scope>
    <source>
        <strain evidence="3 4">PLY_AMNH</strain>
    </source>
</reference>
<feature type="compositionally biased region" description="Polar residues" evidence="1">
    <location>
        <begin position="178"/>
        <end position="195"/>
    </location>
</feature>
<dbReference type="Proteomes" id="UP001190700">
    <property type="component" value="Unassembled WGS sequence"/>
</dbReference>
<evidence type="ECO:0000313" key="4">
    <source>
        <dbReference type="Proteomes" id="UP001190700"/>
    </source>
</evidence>
<feature type="region of interest" description="Disordered" evidence="1">
    <location>
        <begin position="156"/>
        <end position="235"/>
    </location>
</feature>
<comment type="caution">
    <text evidence="3">The sequence shown here is derived from an EMBL/GenBank/DDBJ whole genome shotgun (WGS) entry which is preliminary data.</text>
</comment>
<proteinExistence type="predicted"/>
<gene>
    <name evidence="3" type="ORF">CYMTET_5752</name>
</gene>
<feature type="chain" id="PRO_5042144000" evidence="2">
    <location>
        <begin position="23"/>
        <end position="394"/>
    </location>
</feature>
<accession>A0AAE0GYL1</accession>